<dbReference type="EMBL" id="NMTS02000102">
    <property type="protein sequence ID" value="PLK28257.1"/>
    <property type="molecule type" value="Genomic_DNA"/>
</dbReference>
<name>A0A2J4JK68_9FIRM</name>
<evidence type="ECO:0000313" key="2">
    <source>
        <dbReference type="Proteomes" id="UP000221015"/>
    </source>
</evidence>
<accession>A0A2J4JK68</accession>
<reference evidence="1 2" key="1">
    <citation type="journal article" date="2017" name="Front. Microbiol.">
        <title>New Insights into the Diversity of the Genus Faecalibacterium.</title>
        <authorList>
            <person name="Benevides L."/>
            <person name="Burman S."/>
            <person name="Martin R."/>
            <person name="Robert V."/>
            <person name="Thomas M."/>
            <person name="Miquel S."/>
            <person name="Chain F."/>
            <person name="Sokol H."/>
            <person name="Bermudez-Humaran L.G."/>
            <person name="Morrison M."/>
            <person name="Langella P."/>
            <person name="Azevedo V.A."/>
            <person name="Chatel J.M."/>
            <person name="Soares S."/>
        </authorList>
    </citation>
    <scope>NUCLEOTIDE SEQUENCE [LARGE SCALE GENOMIC DNA]</scope>
    <source>
        <strain evidence="1 2">CNCM I 4542</strain>
    </source>
</reference>
<organism evidence="1 2">
    <name type="scientific">Faecalibacterium prausnitzii</name>
    <dbReference type="NCBI Taxonomy" id="853"/>
    <lineage>
        <taxon>Bacteria</taxon>
        <taxon>Bacillati</taxon>
        <taxon>Bacillota</taxon>
        <taxon>Clostridia</taxon>
        <taxon>Eubacteriales</taxon>
        <taxon>Oscillospiraceae</taxon>
        <taxon>Faecalibacterium</taxon>
    </lineage>
</organism>
<comment type="caution">
    <text evidence="1">The sequence shown here is derived from an EMBL/GenBank/DDBJ whole genome shotgun (WGS) entry which is preliminary data.</text>
</comment>
<gene>
    <name evidence="1" type="ORF">CGS50_013370</name>
</gene>
<protein>
    <submittedName>
        <fullName evidence="1">Uncharacterized protein</fullName>
    </submittedName>
</protein>
<evidence type="ECO:0000313" key="1">
    <source>
        <dbReference type="EMBL" id="PLK28257.1"/>
    </source>
</evidence>
<dbReference type="Proteomes" id="UP000221015">
    <property type="component" value="Unassembled WGS sequence"/>
</dbReference>
<proteinExistence type="predicted"/>
<sequence length="91" mass="10442">MARIFRFWPACFARSCNFFRKKGREPSQSRLAPCQLPQKGELANAVSLRGFVSRSAALSQKAALQMLLSVTTPPVKRQFWKIRRFSRIAKL</sequence>
<dbReference type="AlphaFoldDB" id="A0A2J4JK68"/>